<protein>
    <submittedName>
        <fullName evidence="2">Flavoprotein</fullName>
    </submittedName>
</protein>
<dbReference type="Proteomes" id="UP001500751">
    <property type="component" value="Unassembled WGS sequence"/>
</dbReference>
<dbReference type="EMBL" id="BAAAQN010000113">
    <property type="protein sequence ID" value="GAA2066609.1"/>
    <property type="molecule type" value="Genomic_DNA"/>
</dbReference>
<keyword evidence="3" id="KW-1185">Reference proteome</keyword>
<feature type="domain" description="Flavoprotein" evidence="1">
    <location>
        <begin position="30"/>
        <end position="110"/>
    </location>
</feature>
<organism evidence="2 3">
    <name type="scientific">Catenulispora yoronensis</name>
    <dbReference type="NCBI Taxonomy" id="450799"/>
    <lineage>
        <taxon>Bacteria</taxon>
        <taxon>Bacillati</taxon>
        <taxon>Actinomycetota</taxon>
        <taxon>Actinomycetes</taxon>
        <taxon>Catenulisporales</taxon>
        <taxon>Catenulisporaceae</taxon>
        <taxon>Catenulispora</taxon>
    </lineage>
</organism>
<evidence type="ECO:0000259" key="1">
    <source>
        <dbReference type="Pfam" id="PF02441"/>
    </source>
</evidence>
<dbReference type="Gene3D" id="3.40.50.1950">
    <property type="entry name" value="Flavin prenyltransferase-like"/>
    <property type="match status" value="1"/>
</dbReference>
<reference evidence="2 3" key="1">
    <citation type="journal article" date="2019" name="Int. J. Syst. Evol. Microbiol.">
        <title>The Global Catalogue of Microorganisms (GCM) 10K type strain sequencing project: providing services to taxonomists for standard genome sequencing and annotation.</title>
        <authorList>
            <consortium name="The Broad Institute Genomics Platform"/>
            <consortium name="The Broad Institute Genome Sequencing Center for Infectious Disease"/>
            <person name="Wu L."/>
            <person name="Ma J."/>
        </authorList>
    </citation>
    <scope>NUCLEOTIDE SEQUENCE [LARGE SCALE GENOMIC DNA]</scope>
    <source>
        <strain evidence="2 3">JCM 16014</strain>
    </source>
</reference>
<evidence type="ECO:0000313" key="3">
    <source>
        <dbReference type="Proteomes" id="UP001500751"/>
    </source>
</evidence>
<comment type="caution">
    <text evidence="2">The sequence shown here is derived from an EMBL/GenBank/DDBJ whole genome shotgun (WGS) entry which is preliminary data.</text>
</comment>
<dbReference type="InterPro" id="IPR036551">
    <property type="entry name" value="Flavin_trans-like"/>
</dbReference>
<dbReference type="InterPro" id="IPR003382">
    <property type="entry name" value="Flavoprotein"/>
</dbReference>
<proteinExistence type="predicted"/>
<name>A0ABN2VMV6_9ACTN</name>
<dbReference type="SUPFAM" id="SSF52507">
    <property type="entry name" value="Homo-oligomeric flavin-containing Cys decarboxylases, HFCD"/>
    <property type="match status" value="1"/>
</dbReference>
<dbReference type="Pfam" id="PF02441">
    <property type="entry name" value="Flavoprotein"/>
    <property type="match status" value="1"/>
</dbReference>
<accession>A0ABN2VMV6</accession>
<gene>
    <name evidence="2" type="ORF">GCM10009839_93000</name>
</gene>
<sequence length="179" mass="19068">MSLTSREDPTVPVLYLIACGAPPAAELLSHPEAVPGLQSDGWTVCVLCTPSGERFLDPAAVSVATGYPVRVEPRRPGEADVLPPPDALLVAPVTFNTVNKWALGISDTLALGILNEYLGAGLPIAATVWAKPELQKHPAFDAHAQTLFEAGVRFIQPEDDDPRFPWGQLRAALAELLGE</sequence>
<evidence type="ECO:0000313" key="2">
    <source>
        <dbReference type="EMBL" id="GAA2066609.1"/>
    </source>
</evidence>